<dbReference type="SMART" id="SM00060">
    <property type="entry name" value="FN3"/>
    <property type="match status" value="4"/>
</dbReference>
<dbReference type="RefSeq" id="WP_021288178.1">
    <property type="nucleotide sequence ID" value="NZ_AUPZ01000013.1"/>
</dbReference>
<evidence type="ECO:0000256" key="1">
    <source>
        <dbReference type="SAM" id="MobiDB-lite"/>
    </source>
</evidence>
<dbReference type="CDD" id="cd00063">
    <property type="entry name" value="FN3"/>
    <property type="match status" value="2"/>
</dbReference>
<dbReference type="PROSITE" id="PS50853">
    <property type="entry name" value="FN3"/>
    <property type="match status" value="2"/>
</dbReference>
<dbReference type="PROSITE" id="PS51257">
    <property type="entry name" value="PROKAR_LIPOPROTEIN"/>
    <property type="match status" value="1"/>
</dbReference>
<evidence type="ECO:0000259" key="3">
    <source>
        <dbReference type="PROSITE" id="PS50853"/>
    </source>
</evidence>
<keyword evidence="5" id="KW-1185">Reference proteome</keyword>
<feature type="domain" description="Fibronectin type-III" evidence="3">
    <location>
        <begin position="324"/>
        <end position="418"/>
    </location>
</feature>
<dbReference type="PATRIC" id="fig|1172190.3.peg.1867"/>
<feature type="region of interest" description="Disordered" evidence="1">
    <location>
        <begin position="415"/>
        <end position="437"/>
    </location>
</feature>
<proteinExistence type="predicted"/>
<evidence type="ECO:0000313" key="5">
    <source>
        <dbReference type="Proteomes" id="UP000015520"/>
    </source>
</evidence>
<dbReference type="EMBL" id="AUPZ01000013">
    <property type="protein sequence ID" value="EQB35539.1"/>
    <property type="molecule type" value="Genomic_DNA"/>
</dbReference>
<organism evidence="4 5">
    <name type="scientific">Sulfurimonas hongkongensis</name>
    <dbReference type="NCBI Taxonomy" id="1172190"/>
    <lineage>
        <taxon>Bacteria</taxon>
        <taxon>Pseudomonadati</taxon>
        <taxon>Campylobacterota</taxon>
        <taxon>Epsilonproteobacteria</taxon>
        <taxon>Campylobacterales</taxon>
        <taxon>Sulfurimonadaceae</taxon>
        <taxon>Sulfurimonas</taxon>
    </lineage>
</organism>
<dbReference type="AlphaFoldDB" id="T0KFK6"/>
<protein>
    <recommendedName>
        <fullName evidence="3">Fibronectin type-III domain-containing protein</fullName>
    </recommendedName>
</protein>
<keyword evidence="2" id="KW-0732">Signal</keyword>
<comment type="caution">
    <text evidence="4">The sequence shown here is derived from an EMBL/GenBank/DDBJ whole genome shotgun (WGS) entry which is preliminary data.</text>
</comment>
<dbReference type="Gene3D" id="2.60.40.10">
    <property type="entry name" value="Immunoglobulins"/>
    <property type="match status" value="4"/>
</dbReference>
<dbReference type="SUPFAM" id="SSF49265">
    <property type="entry name" value="Fibronectin type III"/>
    <property type="match status" value="2"/>
</dbReference>
<gene>
    <name evidence="4" type="ORF">M947_09665</name>
</gene>
<dbReference type="InterPro" id="IPR036116">
    <property type="entry name" value="FN3_sf"/>
</dbReference>
<feature type="chain" id="PRO_5004578980" description="Fibronectin type-III domain-containing protein" evidence="2">
    <location>
        <begin position="19"/>
        <end position="451"/>
    </location>
</feature>
<dbReference type="eggNOG" id="COG4733">
    <property type="taxonomic scope" value="Bacteria"/>
</dbReference>
<dbReference type="InterPro" id="IPR003961">
    <property type="entry name" value="FN3_dom"/>
</dbReference>
<reference evidence="4 5" key="1">
    <citation type="submission" date="2013-07" db="EMBL/GenBank/DDBJ databases">
        <title>Sulfurimonas hongkongensis AST-10 Genome Sequencing.</title>
        <authorList>
            <person name="Cai L."/>
            <person name="Zhang T."/>
        </authorList>
    </citation>
    <scope>NUCLEOTIDE SEQUENCE [LARGE SCALE GENOMIC DNA]</scope>
    <source>
        <strain evidence="4 5">AST-10</strain>
    </source>
</reference>
<evidence type="ECO:0000256" key="2">
    <source>
        <dbReference type="SAM" id="SignalP"/>
    </source>
</evidence>
<accession>T0KFK6</accession>
<evidence type="ECO:0000313" key="4">
    <source>
        <dbReference type="EMBL" id="EQB35539.1"/>
    </source>
</evidence>
<dbReference type="Proteomes" id="UP000015520">
    <property type="component" value="Unassembled WGS sequence"/>
</dbReference>
<feature type="compositionally biased region" description="Basic and acidic residues" evidence="1">
    <location>
        <begin position="421"/>
        <end position="437"/>
    </location>
</feature>
<sequence length="451" mass="51760">MKLQTLALFCAVSLLLFSGCGGISPKPSDETKIDKTLPIVKLTQNGVVEDMNSIAFEWNAITDERVKGIYVYKQRNNLEGSELRHYKTLENRFTTHFLDNDVIPNTSYTYSFKTFSKNAESQMSEMKIVSSLPVLQSVVWIKSIENMPRAAKIIWRPHANQKVKSYIIERKTLEEESWKRIATIDGRLNAEYIDTGLKDDYVYKYRVKVVTFDNITSTPSEIVQVVTKPLPNPVKHIVATTDLPRKIEINWEKSEAKDFARYHLYRSTSSNGSYELIAKLYNPTFTDIVEEDAKEYFYRVSVVEKNGLESIHNKISIQGITLMKPQTPSLLEAKLVNNKIEINWKNKDSRVVKYSVVKKSKTGWFDAKEEEFVDIKGLKFTDPEIGPNTTYYYKVYAIDAYGIKSKPSIEVQVKTPAGVRDNSKKEEITQDKPSRPVNKEVEVIVPTQDFN</sequence>
<name>T0KFK6_9BACT</name>
<dbReference type="InterPro" id="IPR013783">
    <property type="entry name" value="Ig-like_fold"/>
</dbReference>
<feature type="domain" description="Fibronectin type-III" evidence="3">
    <location>
        <begin position="134"/>
        <end position="230"/>
    </location>
</feature>
<dbReference type="STRING" id="1172190.M947_09665"/>
<feature type="signal peptide" evidence="2">
    <location>
        <begin position="1"/>
        <end position="18"/>
    </location>
</feature>